<comment type="caution">
    <text evidence="1">The sequence shown here is derived from an EMBL/GenBank/DDBJ whole genome shotgun (WGS) entry which is preliminary data.</text>
</comment>
<protein>
    <submittedName>
        <fullName evidence="1">Uncharacterized protein</fullName>
    </submittedName>
</protein>
<reference evidence="1" key="1">
    <citation type="journal article" date="2023" name="Mol. Phylogenet. Evol.">
        <title>Genome-scale phylogeny and comparative genomics of the fungal order Sordariales.</title>
        <authorList>
            <person name="Hensen N."/>
            <person name="Bonometti L."/>
            <person name="Westerberg I."/>
            <person name="Brannstrom I.O."/>
            <person name="Guillou S."/>
            <person name="Cros-Aarteil S."/>
            <person name="Calhoun S."/>
            <person name="Haridas S."/>
            <person name="Kuo A."/>
            <person name="Mondo S."/>
            <person name="Pangilinan J."/>
            <person name="Riley R."/>
            <person name="LaButti K."/>
            <person name="Andreopoulos B."/>
            <person name="Lipzen A."/>
            <person name="Chen C."/>
            <person name="Yan M."/>
            <person name="Daum C."/>
            <person name="Ng V."/>
            <person name="Clum A."/>
            <person name="Steindorff A."/>
            <person name="Ohm R.A."/>
            <person name="Martin F."/>
            <person name="Silar P."/>
            <person name="Natvig D.O."/>
            <person name="Lalanne C."/>
            <person name="Gautier V."/>
            <person name="Ament-Velasquez S.L."/>
            <person name="Kruys A."/>
            <person name="Hutchinson M.I."/>
            <person name="Powell A.J."/>
            <person name="Barry K."/>
            <person name="Miller A.N."/>
            <person name="Grigoriev I.V."/>
            <person name="Debuchy R."/>
            <person name="Gladieux P."/>
            <person name="Hiltunen Thoren M."/>
            <person name="Johannesson H."/>
        </authorList>
    </citation>
    <scope>NUCLEOTIDE SEQUENCE</scope>
    <source>
        <strain evidence="1">CBS 232.78</strain>
    </source>
</reference>
<gene>
    <name evidence="1" type="ORF">B0H63DRAFT_474531</name>
</gene>
<dbReference type="Proteomes" id="UP001285441">
    <property type="component" value="Unassembled WGS sequence"/>
</dbReference>
<organism evidence="1 2">
    <name type="scientific">Podospora didyma</name>
    <dbReference type="NCBI Taxonomy" id="330526"/>
    <lineage>
        <taxon>Eukaryota</taxon>
        <taxon>Fungi</taxon>
        <taxon>Dikarya</taxon>
        <taxon>Ascomycota</taxon>
        <taxon>Pezizomycotina</taxon>
        <taxon>Sordariomycetes</taxon>
        <taxon>Sordariomycetidae</taxon>
        <taxon>Sordariales</taxon>
        <taxon>Podosporaceae</taxon>
        <taxon>Podospora</taxon>
    </lineage>
</organism>
<dbReference type="AlphaFoldDB" id="A0AAE0NG63"/>
<dbReference type="EMBL" id="JAULSW010000005">
    <property type="protein sequence ID" value="KAK3380885.1"/>
    <property type="molecule type" value="Genomic_DNA"/>
</dbReference>
<reference evidence="1" key="2">
    <citation type="submission" date="2023-06" db="EMBL/GenBank/DDBJ databases">
        <authorList>
            <consortium name="Lawrence Berkeley National Laboratory"/>
            <person name="Haridas S."/>
            <person name="Hensen N."/>
            <person name="Bonometti L."/>
            <person name="Westerberg I."/>
            <person name="Brannstrom I.O."/>
            <person name="Guillou S."/>
            <person name="Cros-Aarteil S."/>
            <person name="Calhoun S."/>
            <person name="Kuo A."/>
            <person name="Mondo S."/>
            <person name="Pangilinan J."/>
            <person name="Riley R."/>
            <person name="LaButti K."/>
            <person name="Andreopoulos B."/>
            <person name="Lipzen A."/>
            <person name="Chen C."/>
            <person name="Yanf M."/>
            <person name="Daum C."/>
            <person name="Ng V."/>
            <person name="Clum A."/>
            <person name="Steindorff A."/>
            <person name="Ohm R."/>
            <person name="Martin F."/>
            <person name="Silar P."/>
            <person name="Natvig D."/>
            <person name="Lalanne C."/>
            <person name="Gautier V."/>
            <person name="Ament-velasquez S.L."/>
            <person name="Kruys A."/>
            <person name="Hutchinson M.I."/>
            <person name="Powell A.J."/>
            <person name="Barry K."/>
            <person name="Miller A.N."/>
            <person name="Grigoriev I.V."/>
            <person name="Debuchy R."/>
            <person name="Gladieux P."/>
            <person name="Thoren M.H."/>
            <person name="Johannesson H."/>
        </authorList>
    </citation>
    <scope>NUCLEOTIDE SEQUENCE</scope>
    <source>
        <strain evidence="1">CBS 232.78</strain>
    </source>
</reference>
<sequence>MRQLQVAGGQLCICSRLSVAVPAVRCCLFPTTGPQTSDRIAMRRNSIQPTLYEPQALLFPPCLVFPGRPFRYGLRLRLSDGRGWQAQNFSGASY</sequence>
<keyword evidence="2" id="KW-1185">Reference proteome</keyword>
<evidence type="ECO:0000313" key="1">
    <source>
        <dbReference type="EMBL" id="KAK3380885.1"/>
    </source>
</evidence>
<name>A0AAE0NG63_9PEZI</name>
<evidence type="ECO:0000313" key="2">
    <source>
        <dbReference type="Proteomes" id="UP001285441"/>
    </source>
</evidence>
<accession>A0AAE0NG63</accession>
<proteinExistence type="predicted"/>